<sequence length="130" mass="14715">MIVYKTNVKISASQYIELLKQTTLGPRRPIDDIERIEKMLAHTDLLITAWDGDVLVGAARAVTDFAYCCYLSDLAVSEQWQKQGIGRQLIQELQNNVDPGCKLILMSAPQAIHYYPHIGFTQHPSAWVKE</sequence>
<dbReference type="Proteomes" id="UP000092649">
    <property type="component" value="Unassembled WGS sequence"/>
</dbReference>
<dbReference type="GO" id="GO:0016747">
    <property type="term" value="F:acyltransferase activity, transferring groups other than amino-acyl groups"/>
    <property type="evidence" value="ECO:0007669"/>
    <property type="project" value="InterPro"/>
</dbReference>
<dbReference type="SUPFAM" id="SSF55729">
    <property type="entry name" value="Acyl-CoA N-acyltransferases (Nat)"/>
    <property type="match status" value="1"/>
</dbReference>
<evidence type="ECO:0000259" key="1">
    <source>
        <dbReference type="PROSITE" id="PS51186"/>
    </source>
</evidence>
<dbReference type="PATRIC" id="fig|505341.3.peg.1380"/>
<dbReference type="CDD" id="cd04301">
    <property type="entry name" value="NAT_SF"/>
    <property type="match status" value="1"/>
</dbReference>
<feature type="domain" description="N-acetyltransferase" evidence="1">
    <location>
        <begin position="2"/>
        <end position="130"/>
    </location>
</feature>
<dbReference type="InterPro" id="IPR053144">
    <property type="entry name" value="Acetyltransferase_Butenolide"/>
</dbReference>
<name>A0A1A7NXA3_9PAST</name>
<protein>
    <submittedName>
        <fullName evidence="2">GCN5 family acetyltransferase</fullName>
    </submittedName>
</protein>
<dbReference type="Gene3D" id="3.40.630.30">
    <property type="match status" value="1"/>
</dbReference>
<evidence type="ECO:0000313" key="2">
    <source>
        <dbReference type="EMBL" id="OBW94146.1"/>
    </source>
</evidence>
<keyword evidence="2" id="KW-0808">Transferase</keyword>
<gene>
    <name evidence="2" type="ORF">QS62_06860</name>
</gene>
<keyword evidence="3" id="KW-1185">Reference proteome</keyword>
<comment type="caution">
    <text evidence="2">The sequence shown here is derived from an EMBL/GenBank/DDBJ whole genome shotgun (WGS) entry which is preliminary data.</text>
</comment>
<dbReference type="InterPro" id="IPR016181">
    <property type="entry name" value="Acyl_CoA_acyltransferase"/>
</dbReference>
<dbReference type="PANTHER" id="PTHR43233">
    <property type="entry name" value="FAMILY N-ACETYLTRANSFERASE, PUTATIVE (AFU_ORTHOLOGUE AFUA_6G03350)-RELATED"/>
    <property type="match status" value="1"/>
</dbReference>
<dbReference type="EMBL" id="JTJL01000030">
    <property type="protein sequence ID" value="OBW94146.1"/>
    <property type="molecule type" value="Genomic_DNA"/>
</dbReference>
<dbReference type="PANTHER" id="PTHR43233:SF1">
    <property type="entry name" value="FAMILY N-ACETYLTRANSFERASE, PUTATIVE (AFU_ORTHOLOGUE AFUA_6G03350)-RELATED"/>
    <property type="match status" value="1"/>
</dbReference>
<dbReference type="AlphaFoldDB" id="A0A1A7NXA3"/>
<evidence type="ECO:0000313" key="3">
    <source>
        <dbReference type="Proteomes" id="UP000092649"/>
    </source>
</evidence>
<accession>A0A1A7NXA3</accession>
<dbReference type="PROSITE" id="PS51186">
    <property type="entry name" value="GNAT"/>
    <property type="match status" value="1"/>
</dbReference>
<dbReference type="Pfam" id="PF13673">
    <property type="entry name" value="Acetyltransf_10"/>
    <property type="match status" value="1"/>
</dbReference>
<dbReference type="RefSeq" id="WP_066107891.1">
    <property type="nucleotide sequence ID" value="NZ_JTJL01000030.1"/>
</dbReference>
<dbReference type="OrthoDB" id="9775804at2"/>
<reference evidence="2 3" key="1">
    <citation type="submission" date="2014-11" db="EMBL/GenBank/DDBJ databases">
        <title>Pan-genome of Gallibacterium spp.</title>
        <authorList>
            <person name="Kudirkiene E."/>
            <person name="Bojesen A.M."/>
        </authorList>
    </citation>
    <scope>NUCLEOTIDE SEQUENCE [LARGE SCALE GENOMIC DNA]</scope>
    <source>
        <strain evidence="2 3">F150</strain>
    </source>
</reference>
<proteinExistence type="predicted"/>
<dbReference type="InterPro" id="IPR000182">
    <property type="entry name" value="GNAT_dom"/>
</dbReference>
<organism evidence="2 3">
    <name type="scientific">Gallibacterium salpingitidis</name>
    <dbReference type="NCBI Taxonomy" id="505341"/>
    <lineage>
        <taxon>Bacteria</taxon>
        <taxon>Pseudomonadati</taxon>
        <taxon>Pseudomonadota</taxon>
        <taxon>Gammaproteobacteria</taxon>
        <taxon>Pasteurellales</taxon>
        <taxon>Pasteurellaceae</taxon>
        <taxon>Gallibacterium</taxon>
    </lineage>
</organism>